<dbReference type="InterPro" id="IPR050551">
    <property type="entry name" value="Fructan_Metab_Enzymes"/>
</dbReference>
<evidence type="ECO:0000313" key="8">
    <source>
        <dbReference type="EMBL" id="ELR15550.1"/>
    </source>
</evidence>
<dbReference type="KEGG" id="acan:ACA1_163990"/>
<name>L8GRF2_ACACF</name>
<feature type="domain" description="Glycosyl hydrolase family 32 C-terminal" evidence="7">
    <location>
        <begin position="394"/>
        <end position="584"/>
    </location>
</feature>
<reference evidence="8 9" key="1">
    <citation type="journal article" date="2013" name="Genome Biol.">
        <title>Genome of Acanthamoeba castellanii highlights extensive lateral gene transfer and early evolution of tyrosine kinase signaling.</title>
        <authorList>
            <person name="Clarke M."/>
            <person name="Lohan A.J."/>
            <person name="Liu B."/>
            <person name="Lagkouvardos I."/>
            <person name="Roy S."/>
            <person name="Zafar N."/>
            <person name="Bertelli C."/>
            <person name="Schilde C."/>
            <person name="Kianianmomeni A."/>
            <person name="Burglin T.R."/>
            <person name="Frech C."/>
            <person name="Turcotte B."/>
            <person name="Kopec K.O."/>
            <person name="Synnott J.M."/>
            <person name="Choo C."/>
            <person name="Paponov I."/>
            <person name="Finkler A."/>
            <person name="Soon Heng Tan C."/>
            <person name="Hutchins A.P."/>
            <person name="Weinmeier T."/>
            <person name="Rattei T."/>
            <person name="Chu J.S."/>
            <person name="Gimenez G."/>
            <person name="Irimia M."/>
            <person name="Rigden D.J."/>
            <person name="Fitzpatrick D.A."/>
            <person name="Lorenzo-Morales J."/>
            <person name="Bateman A."/>
            <person name="Chiu C.H."/>
            <person name="Tang P."/>
            <person name="Hegemann P."/>
            <person name="Fromm H."/>
            <person name="Raoult D."/>
            <person name="Greub G."/>
            <person name="Miranda-Saavedra D."/>
            <person name="Chen N."/>
            <person name="Nash P."/>
            <person name="Ginger M.L."/>
            <person name="Horn M."/>
            <person name="Schaap P."/>
            <person name="Caler L."/>
            <person name="Loftus B."/>
        </authorList>
    </citation>
    <scope>NUCLEOTIDE SEQUENCE [LARGE SCALE GENOMIC DNA]</scope>
    <source>
        <strain evidence="8 9">Neff</strain>
    </source>
</reference>
<dbReference type="InterPro" id="IPR018053">
    <property type="entry name" value="Glyco_hydro_32_AS"/>
</dbReference>
<dbReference type="OMA" id="RQCIANP"/>
<dbReference type="AlphaFoldDB" id="L8GRF2"/>
<protein>
    <submittedName>
        <fullName evidence="8">Glycosyl hydrolases family 32 superfamily protein</fullName>
    </submittedName>
</protein>
<dbReference type="InterPro" id="IPR013189">
    <property type="entry name" value="Glyco_hydro_32_C"/>
</dbReference>
<keyword evidence="2 4" id="KW-0378">Hydrolase</keyword>
<dbReference type="CDD" id="cd18624">
    <property type="entry name" value="GH32_Fruct1-like"/>
    <property type="match status" value="1"/>
</dbReference>
<sequence>MMATLTSSKARRSPGMALHLVVTLFLLAAAPAFLAATGLGDDQLRPQFHVMPERYWMNDPNGPVFFNGLHHLFYQHNPDSIAWTNMHWGHAVSNELVFWAHLPVALSPGPEPYDSGGIWSGSVSIDPITRTPTIFYTGVSPQVQCVAYPADMSDPLLTHWNKSTSNPFLHSPPATFPQDNFRDPTTAWKSTDGYWYLLIGSGNEKGGAALLYRSRSGRFVDDAEYAGHPMARAQDINIDGSMWECPDFYPLSSGINETKWVLKASSQALGHGDHYYTGAYDQKNQTFSADVHGIYDYGSKFYASKSFLDNNPILSVPRQSLPRTLSLDTDGTLLIAPIPELAALRLPDDHLHVDGLKIKAGTSFSLGSIEIVQAEILIHFSYAYVFFGPQFPAGSTFGVRLLQSPDKREQTEIALQGVLPMTKGLDLPGGDYRSLQVQINDYASCEAACNQDPLCHAWTLITGTPGRDNCWLKASIPASKPNPQTVSGAKGLLRANRTLSSLYPKADSFPEFGPLLPPTGPDGWAMRNLTLHIFVDHSIVEVFVNQGKERLTSRVYPTLPDSRFAELFVDGPHDVFVTSIDVWQLRTVWL</sequence>
<organism evidence="8 9">
    <name type="scientific">Acanthamoeba castellanii (strain ATCC 30010 / Neff)</name>
    <dbReference type="NCBI Taxonomy" id="1257118"/>
    <lineage>
        <taxon>Eukaryota</taxon>
        <taxon>Amoebozoa</taxon>
        <taxon>Discosea</taxon>
        <taxon>Longamoebia</taxon>
        <taxon>Centramoebida</taxon>
        <taxon>Acanthamoebidae</taxon>
        <taxon>Acanthamoeba</taxon>
    </lineage>
</organism>
<dbReference type="GO" id="GO:0004553">
    <property type="term" value="F:hydrolase activity, hydrolyzing O-glycosyl compounds"/>
    <property type="evidence" value="ECO:0007669"/>
    <property type="project" value="InterPro"/>
</dbReference>
<accession>L8GRF2</accession>
<dbReference type="Pfam" id="PF00251">
    <property type="entry name" value="Glyco_hydro_32N"/>
    <property type="match status" value="1"/>
</dbReference>
<keyword evidence="9" id="KW-1185">Reference proteome</keyword>
<dbReference type="Pfam" id="PF08244">
    <property type="entry name" value="Glyco_hydro_32C"/>
    <property type="match status" value="1"/>
</dbReference>
<evidence type="ECO:0000256" key="3">
    <source>
        <dbReference type="ARBA" id="ARBA00023295"/>
    </source>
</evidence>
<evidence type="ECO:0000259" key="7">
    <source>
        <dbReference type="Pfam" id="PF08244"/>
    </source>
</evidence>
<evidence type="ECO:0000259" key="6">
    <source>
        <dbReference type="Pfam" id="PF00251"/>
    </source>
</evidence>
<dbReference type="OrthoDB" id="202537at2759"/>
<feature type="domain" description="Glycosyl hydrolase family 32 N-terminal" evidence="6">
    <location>
        <begin position="49"/>
        <end position="311"/>
    </location>
</feature>
<dbReference type="InterPro" id="IPR013320">
    <property type="entry name" value="ConA-like_dom_sf"/>
</dbReference>
<evidence type="ECO:0000256" key="5">
    <source>
        <dbReference type="SAM" id="SignalP"/>
    </source>
</evidence>
<dbReference type="Proteomes" id="UP000011083">
    <property type="component" value="Unassembled WGS sequence"/>
</dbReference>
<keyword evidence="3 4" id="KW-0326">Glycosidase</keyword>
<gene>
    <name evidence="8" type="ORF">ACA1_163990</name>
</gene>
<dbReference type="Gene3D" id="3.50.4.10">
    <property type="entry name" value="Hepatocyte Growth Factor"/>
    <property type="match status" value="1"/>
</dbReference>
<proteinExistence type="inferred from homology"/>
<dbReference type="PROSITE" id="PS00609">
    <property type="entry name" value="GLYCOSYL_HYDROL_F32"/>
    <property type="match status" value="1"/>
</dbReference>
<dbReference type="SUPFAM" id="SSF49899">
    <property type="entry name" value="Concanavalin A-like lectins/glucanases"/>
    <property type="match status" value="1"/>
</dbReference>
<dbReference type="SUPFAM" id="SSF75005">
    <property type="entry name" value="Arabinanase/levansucrase/invertase"/>
    <property type="match status" value="1"/>
</dbReference>
<comment type="similarity">
    <text evidence="1 4">Belongs to the glycosyl hydrolase 32 family.</text>
</comment>
<dbReference type="PANTHER" id="PTHR31953">
    <property type="entry name" value="BETA-FRUCTOFURANOSIDASE, INSOLUBLE ISOENZYME CWINV1-RELATED"/>
    <property type="match status" value="1"/>
</dbReference>
<dbReference type="STRING" id="1257118.L8GRF2"/>
<dbReference type="Gene3D" id="2.60.120.560">
    <property type="entry name" value="Exo-inulinase, domain 1"/>
    <property type="match status" value="1"/>
</dbReference>
<dbReference type="GO" id="GO:0005975">
    <property type="term" value="P:carbohydrate metabolic process"/>
    <property type="evidence" value="ECO:0007669"/>
    <property type="project" value="InterPro"/>
</dbReference>
<feature type="signal peptide" evidence="5">
    <location>
        <begin position="1"/>
        <end position="36"/>
    </location>
</feature>
<dbReference type="InterPro" id="IPR023296">
    <property type="entry name" value="Glyco_hydro_beta-prop_sf"/>
</dbReference>
<evidence type="ECO:0000256" key="2">
    <source>
        <dbReference type="ARBA" id="ARBA00022801"/>
    </source>
</evidence>
<dbReference type="InterPro" id="IPR001362">
    <property type="entry name" value="Glyco_hydro_32"/>
</dbReference>
<keyword evidence="5" id="KW-0732">Signal</keyword>
<dbReference type="EMBL" id="KB008026">
    <property type="protein sequence ID" value="ELR15550.1"/>
    <property type="molecule type" value="Genomic_DNA"/>
</dbReference>
<dbReference type="Gene3D" id="2.115.10.20">
    <property type="entry name" value="Glycosyl hydrolase domain, family 43"/>
    <property type="match status" value="1"/>
</dbReference>
<dbReference type="GeneID" id="14916158"/>
<dbReference type="RefSeq" id="XP_004337563.1">
    <property type="nucleotide sequence ID" value="XM_004337515.1"/>
</dbReference>
<evidence type="ECO:0000256" key="4">
    <source>
        <dbReference type="RuleBase" id="RU362110"/>
    </source>
</evidence>
<dbReference type="InterPro" id="IPR013148">
    <property type="entry name" value="Glyco_hydro_32_N"/>
</dbReference>
<evidence type="ECO:0000256" key="1">
    <source>
        <dbReference type="ARBA" id="ARBA00009902"/>
    </source>
</evidence>
<feature type="chain" id="PRO_5003989998" evidence="5">
    <location>
        <begin position="37"/>
        <end position="590"/>
    </location>
</feature>
<dbReference type="SMART" id="SM00640">
    <property type="entry name" value="Glyco_32"/>
    <property type="match status" value="1"/>
</dbReference>
<dbReference type="VEuPathDB" id="AmoebaDB:ACA1_163990"/>
<evidence type="ECO:0000313" key="9">
    <source>
        <dbReference type="Proteomes" id="UP000011083"/>
    </source>
</evidence>